<keyword evidence="3" id="KW-1185">Reference proteome</keyword>
<dbReference type="AlphaFoldDB" id="A0A367LL06"/>
<proteinExistence type="predicted"/>
<feature type="region of interest" description="Disordered" evidence="1">
    <location>
        <begin position="1"/>
        <end position="43"/>
    </location>
</feature>
<sequence length="126" mass="14406">MEDDDNDDDTRFPQLTAQDMSSYSRKTLSKSQKPMRMPPGLPLQAPLSALGTRRLHQRCLSPFSSTHVPIVVILYCFILPVTDISCKGKMEARQPPFPQRNRMHRLPPERSSPYFGEHDRSASTTY</sequence>
<reference evidence="2 3" key="1">
    <citation type="journal article" date="2015" name="BMC Genomics">
        <title>Insights from the genome of Ophiocordyceps polyrhachis-furcata to pathogenicity and host specificity in insect fungi.</title>
        <authorList>
            <person name="Wichadakul D."/>
            <person name="Kobmoo N."/>
            <person name="Ingsriswang S."/>
            <person name="Tangphatsornruang S."/>
            <person name="Chantasingh D."/>
            <person name="Luangsa-ard J.J."/>
            <person name="Eurwilaichitr L."/>
        </authorList>
    </citation>
    <scope>NUCLEOTIDE SEQUENCE [LARGE SCALE GENOMIC DNA]</scope>
    <source>
        <strain evidence="2 3">BCC 54312</strain>
    </source>
</reference>
<evidence type="ECO:0000313" key="3">
    <source>
        <dbReference type="Proteomes" id="UP000253664"/>
    </source>
</evidence>
<gene>
    <name evidence="2" type="ORF">L249_6634</name>
</gene>
<comment type="caution">
    <text evidence="2">The sequence shown here is derived from an EMBL/GenBank/DDBJ whole genome shotgun (WGS) entry which is preliminary data.</text>
</comment>
<organism evidence="2 3">
    <name type="scientific">Ophiocordyceps polyrhachis-furcata BCC 54312</name>
    <dbReference type="NCBI Taxonomy" id="1330021"/>
    <lineage>
        <taxon>Eukaryota</taxon>
        <taxon>Fungi</taxon>
        <taxon>Dikarya</taxon>
        <taxon>Ascomycota</taxon>
        <taxon>Pezizomycotina</taxon>
        <taxon>Sordariomycetes</taxon>
        <taxon>Hypocreomycetidae</taxon>
        <taxon>Hypocreales</taxon>
        <taxon>Ophiocordycipitaceae</taxon>
        <taxon>Ophiocordyceps</taxon>
    </lineage>
</organism>
<protein>
    <submittedName>
        <fullName evidence="2">Uncharacterized protein</fullName>
    </submittedName>
</protein>
<dbReference type="EMBL" id="LKCN02000003">
    <property type="protein sequence ID" value="RCI15108.1"/>
    <property type="molecule type" value="Genomic_DNA"/>
</dbReference>
<feature type="compositionally biased region" description="Polar residues" evidence="1">
    <location>
        <begin position="13"/>
        <end position="32"/>
    </location>
</feature>
<name>A0A367LL06_9HYPO</name>
<evidence type="ECO:0000313" key="2">
    <source>
        <dbReference type="EMBL" id="RCI15108.1"/>
    </source>
</evidence>
<dbReference type="Proteomes" id="UP000253664">
    <property type="component" value="Unassembled WGS sequence"/>
</dbReference>
<feature type="region of interest" description="Disordered" evidence="1">
    <location>
        <begin position="91"/>
        <end position="126"/>
    </location>
</feature>
<feature type="compositionally biased region" description="Basic and acidic residues" evidence="1">
    <location>
        <begin position="116"/>
        <end position="126"/>
    </location>
</feature>
<evidence type="ECO:0000256" key="1">
    <source>
        <dbReference type="SAM" id="MobiDB-lite"/>
    </source>
</evidence>
<accession>A0A367LL06</accession>